<evidence type="ECO:0000313" key="9">
    <source>
        <dbReference type="EMBL" id="KAI7795930.1"/>
    </source>
</evidence>
<dbReference type="Gene3D" id="2.60.120.620">
    <property type="entry name" value="q2cbj1_9rhob like domain"/>
    <property type="match status" value="1"/>
</dbReference>
<dbReference type="EMBL" id="JAFHDT010000019">
    <property type="protein sequence ID" value="KAI7795930.1"/>
    <property type="molecule type" value="Genomic_DNA"/>
</dbReference>
<feature type="chain" id="PRO_5040858194" evidence="7">
    <location>
        <begin position="18"/>
        <end position="427"/>
    </location>
</feature>
<accession>A0A9W7WE73</accession>
<protein>
    <submittedName>
        <fullName evidence="9">Prolyl 4-hydroxylase subunit alpha-2-like</fullName>
    </submittedName>
</protein>
<evidence type="ECO:0000256" key="1">
    <source>
        <dbReference type="ARBA" id="ARBA00001961"/>
    </source>
</evidence>
<dbReference type="SMART" id="SM00702">
    <property type="entry name" value="P4Hc"/>
    <property type="match status" value="1"/>
</dbReference>
<proteinExistence type="predicted"/>
<evidence type="ECO:0000259" key="8">
    <source>
        <dbReference type="SMART" id="SM00702"/>
    </source>
</evidence>
<dbReference type="GO" id="GO:0004656">
    <property type="term" value="F:procollagen-proline 4-dioxygenase activity"/>
    <property type="evidence" value="ECO:0007669"/>
    <property type="project" value="InterPro"/>
</dbReference>
<dbReference type="Gene3D" id="1.25.40.10">
    <property type="entry name" value="Tetratricopeptide repeat domain"/>
    <property type="match status" value="1"/>
</dbReference>
<reference evidence="9" key="1">
    <citation type="submission" date="2021-02" db="EMBL/GenBank/DDBJ databases">
        <title>Comparative genomics reveals that relaxation of natural selection precedes convergent phenotypic evolution of cavefish.</title>
        <authorList>
            <person name="Peng Z."/>
        </authorList>
    </citation>
    <scope>NUCLEOTIDE SEQUENCE</scope>
    <source>
        <tissue evidence="9">Muscle</tissue>
    </source>
</reference>
<dbReference type="InterPro" id="IPR045054">
    <property type="entry name" value="P4HA-like"/>
</dbReference>
<name>A0A9W7WE73_TRIRA</name>
<dbReference type="Proteomes" id="UP001059041">
    <property type="component" value="Linkage Group LG19"/>
</dbReference>
<keyword evidence="2" id="KW-0479">Metal-binding</keyword>
<dbReference type="GO" id="GO:0005783">
    <property type="term" value="C:endoplasmic reticulum"/>
    <property type="evidence" value="ECO:0007669"/>
    <property type="project" value="InterPro"/>
</dbReference>
<evidence type="ECO:0000256" key="4">
    <source>
        <dbReference type="ARBA" id="ARBA00022964"/>
    </source>
</evidence>
<dbReference type="GO" id="GO:0031418">
    <property type="term" value="F:L-ascorbic acid binding"/>
    <property type="evidence" value="ECO:0007669"/>
    <property type="project" value="UniProtKB-KW"/>
</dbReference>
<evidence type="ECO:0000256" key="7">
    <source>
        <dbReference type="SAM" id="SignalP"/>
    </source>
</evidence>
<feature type="domain" description="Prolyl 4-hydroxylase alpha subunit" evidence="8">
    <location>
        <begin position="301"/>
        <end position="427"/>
    </location>
</feature>
<feature type="signal peptide" evidence="7">
    <location>
        <begin position="1"/>
        <end position="17"/>
    </location>
</feature>
<evidence type="ECO:0000256" key="5">
    <source>
        <dbReference type="ARBA" id="ARBA00023002"/>
    </source>
</evidence>
<evidence type="ECO:0000256" key="6">
    <source>
        <dbReference type="ARBA" id="ARBA00023004"/>
    </source>
</evidence>
<organism evidence="9 10">
    <name type="scientific">Triplophysa rosa</name>
    <name type="common">Cave loach</name>
    <dbReference type="NCBI Taxonomy" id="992332"/>
    <lineage>
        <taxon>Eukaryota</taxon>
        <taxon>Metazoa</taxon>
        <taxon>Chordata</taxon>
        <taxon>Craniata</taxon>
        <taxon>Vertebrata</taxon>
        <taxon>Euteleostomi</taxon>
        <taxon>Actinopterygii</taxon>
        <taxon>Neopterygii</taxon>
        <taxon>Teleostei</taxon>
        <taxon>Ostariophysi</taxon>
        <taxon>Cypriniformes</taxon>
        <taxon>Nemacheilidae</taxon>
        <taxon>Triplophysa</taxon>
    </lineage>
</organism>
<evidence type="ECO:0000256" key="2">
    <source>
        <dbReference type="ARBA" id="ARBA00022723"/>
    </source>
</evidence>
<sequence length="427" mass="49003">MEVKWMMLLLSTHWCYSTEFYSSTDHMTQLIDIQREFAQCLSEYTEALQRLTDILKRAVNALECTSEDTETFISNPLAAYRLVRKLNKVWTITREVLEEENVQDSLKKVRSAAQMLPGPDDVEGLVMALLRLQDIYRLHPTNISGFSEVKHNITLDADETFDIAVMSYQNQRLGSALVWMLETLRKLNAGEKATVSREDLLYHLALFSCHLSAVKDLMNVRDRPACSAHMIETMKTWDWTEVSAHFATALEHTSHEENTYESLCTGRRLKSRTERGLVCRYRRGRLGIYAPFKEEVEWTQPLILRYHDFTSEREMNIIKTLARPKLSRAKVSDPVSGKKFSAEVRVSKSAWLSEDDDPLITRINQRITDVTGLDLETAEELQVANYGIGGQYEPHYDSKLANDSDFQLRGGRIATLLIYVRISSSSV</sequence>
<dbReference type="GO" id="GO:0005506">
    <property type="term" value="F:iron ion binding"/>
    <property type="evidence" value="ECO:0007669"/>
    <property type="project" value="InterPro"/>
</dbReference>
<dbReference type="AlphaFoldDB" id="A0A9W7WE73"/>
<dbReference type="Gene3D" id="6.10.140.1460">
    <property type="match status" value="1"/>
</dbReference>
<gene>
    <name evidence="9" type="ORF">IRJ41_010187</name>
</gene>
<keyword evidence="3" id="KW-0847">Vitamin C</keyword>
<keyword evidence="4" id="KW-0223">Dioxygenase</keyword>
<dbReference type="InterPro" id="IPR006620">
    <property type="entry name" value="Pro_4_hyd_alph"/>
</dbReference>
<dbReference type="PANTHER" id="PTHR10869">
    <property type="entry name" value="PROLYL 4-HYDROXYLASE ALPHA SUBUNIT"/>
    <property type="match status" value="1"/>
</dbReference>
<dbReference type="InterPro" id="IPR013547">
    <property type="entry name" value="P4H_N"/>
</dbReference>
<keyword evidence="10" id="KW-1185">Reference proteome</keyword>
<dbReference type="InterPro" id="IPR011990">
    <property type="entry name" value="TPR-like_helical_dom_sf"/>
</dbReference>
<keyword evidence="5" id="KW-0560">Oxidoreductase</keyword>
<dbReference type="Pfam" id="PF08336">
    <property type="entry name" value="P4Ha_N"/>
    <property type="match status" value="1"/>
</dbReference>
<comment type="caution">
    <text evidence="9">The sequence shown here is derived from an EMBL/GenBank/DDBJ whole genome shotgun (WGS) entry which is preliminary data.</text>
</comment>
<dbReference type="PANTHER" id="PTHR10869:SF244">
    <property type="entry name" value="PROLYL 4-HYDROXYLASE SUBUNIT ALPHA-2"/>
    <property type="match status" value="1"/>
</dbReference>
<keyword evidence="6" id="KW-0408">Iron</keyword>
<evidence type="ECO:0000313" key="10">
    <source>
        <dbReference type="Proteomes" id="UP001059041"/>
    </source>
</evidence>
<keyword evidence="7" id="KW-0732">Signal</keyword>
<evidence type="ECO:0000256" key="3">
    <source>
        <dbReference type="ARBA" id="ARBA00022896"/>
    </source>
</evidence>
<comment type="cofactor">
    <cofactor evidence="1">
        <name>L-ascorbate</name>
        <dbReference type="ChEBI" id="CHEBI:38290"/>
    </cofactor>
</comment>